<sequence length="69" mass="7519">MQELSKTPSFPINPQTIAKFMTNSKQNPEEDRQPDVEKVNDTTMADNLEPASGPPPAIDAPGHQSTTNL</sequence>
<feature type="compositionally biased region" description="Basic and acidic residues" evidence="1">
    <location>
        <begin position="27"/>
        <end position="40"/>
    </location>
</feature>
<feature type="region of interest" description="Disordered" evidence="1">
    <location>
        <begin position="1"/>
        <end position="69"/>
    </location>
</feature>
<protein>
    <submittedName>
        <fullName evidence="2">Uncharacterized protein</fullName>
    </submittedName>
</protein>
<feature type="compositionally biased region" description="Polar residues" evidence="1">
    <location>
        <begin position="1"/>
        <end position="26"/>
    </location>
</feature>
<accession>A0AAV2FEA7</accession>
<proteinExistence type="predicted"/>
<reference evidence="2 3" key="1">
    <citation type="submission" date="2024-04" db="EMBL/GenBank/DDBJ databases">
        <authorList>
            <person name="Fracassetti M."/>
        </authorList>
    </citation>
    <scope>NUCLEOTIDE SEQUENCE [LARGE SCALE GENOMIC DNA]</scope>
</reference>
<evidence type="ECO:0000256" key="1">
    <source>
        <dbReference type="SAM" id="MobiDB-lite"/>
    </source>
</evidence>
<dbReference type="Proteomes" id="UP001497516">
    <property type="component" value="Chromosome 6"/>
</dbReference>
<evidence type="ECO:0000313" key="2">
    <source>
        <dbReference type="EMBL" id="CAL1396357.1"/>
    </source>
</evidence>
<organism evidence="2 3">
    <name type="scientific">Linum trigynum</name>
    <dbReference type="NCBI Taxonomy" id="586398"/>
    <lineage>
        <taxon>Eukaryota</taxon>
        <taxon>Viridiplantae</taxon>
        <taxon>Streptophyta</taxon>
        <taxon>Embryophyta</taxon>
        <taxon>Tracheophyta</taxon>
        <taxon>Spermatophyta</taxon>
        <taxon>Magnoliopsida</taxon>
        <taxon>eudicotyledons</taxon>
        <taxon>Gunneridae</taxon>
        <taxon>Pentapetalae</taxon>
        <taxon>rosids</taxon>
        <taxon>fabids</taxon>
        <taxon>Malpighiales</taxon>
        <taxon>Linaceae</taxon>
        <taxon>Linum</taxon>
    </lineage>
</organism>
<evidence type="ECO:0000313" key="3">
    <source>
        <dbReference type="Proteomes" id="UP001497516"/>
    </source>
</evidence>
<dbReference type="EMBL" id="OZ034819">
    <property type="protein sequence ID" value="CAL1396357.1"/>
    <property type="molecule type" value="Genomic_DNA"/>
</dbReference>
<dbReference type="AlphaFoldDB" id="A0AAV2FEA7"/>
<keyword evidence="3" id="KW-1185">Reference proteome</keyword>
<gene>
    <name evidence="2" type="ORF">LTRI10_LOCUS36730</name>
</gene>
<name>A0AAV2FEA7_9ROSI</name>